<dbReference type="EMBL" id="NSKE01000002">
    <property type="protein sequence ID" value="PAU95379.1"/>
    <property type="molecule type" value="Genomic_DNA"/>
</dbReference>
<protein>
    <submittedName>
        <fullName evidence="1">Uncharacterized protein</fullName>
    </submittedName>
</protein>
<dbReference type="Proteomes" id="UP000218831">
    <property type="component" value="Unassembled WGS sequence"/>
</dbReference>
<evidence type="ECO:0000313" key="2">
    <source>
        <dbReference type="Proteomes" id="UP000218831"/>
    </source>
</evidence>
<organism evidence="1 2">
    <name type="scientific">Fodinibius salipaludis</name>
    <dbReference type="NCBI Taxonomy" id="2032627"/>
    <lineage>
        <taxon>Bacteria</taxon>
        <taxon>Pseudomonadati</taxon>
        <taxon>Balneolota</taxon>
        <taxon>Balneolia</taxon>
        <taxon>Balneolales</taxon>
        <taxon>Balneolaceae</taxon>
        <taxon>Fodinibius</taxon>
    </lineage>
</organism>
<reference evidence="1 2" key="1">
    <citation type="submission" date="2017-08" db="EMBL/GenBank/DDBJ databases">
        <title>Aliifodinibius alkalisoli sp. nov., isolated from saline alkaline soil.</title>
        <authorList>
            <person name="Liu D."/>
            <person name="Zhang G."/>
        </authorList>
    </citation>
    <scope>NUCLEOTIDE SEQUENCE [LARGE SCALE GENOMIC DNA]</scope>
    <source>
        <strain evidence="1 2">WN023</strain>
    </source>
</reference>
<sequence length="312" mass="36511">MDRPISVLLLDDEADKMIDFIQEAKSERVLIKEKLTNAQEGIQEIRDNYDKYDAVILDALFFEKPDSAKLRDAGALADTLAEISRLVHVEEKYLPHCIYTGHFDKVNSDTVTRNKEVFVKGRDQKKMFDYLKEEVSKSDDYAIKNKYNDVFEVFDRSFMPMDKMPDLIEILAQLESDAKYNRDGAFTPLRKMYEAFVKSFYDEAYANDQDQDLVPLDLFYGDNDERVNIKGSWFYFSGMEIRDRNGRTIVSQRSEPVFPEHIKNLTSGFVDLVQTESHDYPEPVTKYAYRSAVNTLLELLLWYKNFCIENFK</sequence>
<gene>
    <name evidence="1" type="ORF">CK503_04070</name>
</gene>
<accession>A0A2A2GER9</accession>
<evidence type="ECO:0000313" key="1">
    <source>
        <dbReference type="EMBL" id="PAU95379.1"/>
    </source>
</evidence>
<dbReference type="AlphaFoldDB" id="A0A2A2GER9"/>
<dbReference type="OrthoDB" id="893108at2"/>
<keyword evidence="2" id="KW-1185">Reference proteome</keyword>
<name>A0A2A2GER9_9BACT</name>
<comment type="caution">
    <text evidence="1">The sequence shown here is derived from an EMBL/GenBank/DDBJ whole genome shotgun (WGS) entry which is preliminary data.</text>
</comment>
<proteinExistence type="predicted"/>